<dbReference type="EMBL" id="BKCJ011170644">
    <property type="protein sequence ID" value="GFC98196.1"/>
    <property type="molecule type" value="Genomic_DNA"/>
</dbReference>
<proteinExistence type="predicted"/>
<protein>
    <submittedName>
        <fullName evidence="2">Uncharacterized protein</fullName>
    </submittedName>
</protein>
<feature type="non-terminal residue" evidence="2">
    <location>
        <position position="1"/>
    </location>
</feature>
<evidence type="ECO:0000256" key="1">
    <source>
        <dbReference type="SAM" id="MobiDB-lite"/>
    </source>
</evidence>
<comment type="caution">
    <text evidence="2">The sequence shown here is derived from an EMBL/GenBank/DDBJ whole genome shotgun (WGS) entry which is preliminary data.</text>
</comment>
<dbReference type="AlphaFoldDB" id="A0A699SKE5"/>
<sequence>RRFCAPAARRIAAARRHLAPELAAAGGRDGGLAAATHPESGPQQPGCRRPRAQPGRAALRRIAGPTVLYARARGEQRRADSRLGGPHRLHGAGDRRNRHRQRAGGPGRAQPLAPPGPHHD</sequence>
<organism evidence="2">
    <name type="scientific">Tanacetum cinerariifolium</name>
    <name type="common">Dalmatian daisy</name>
    <name type="synonym">Chrysanthemum cinerariifolium</name>
    <dbReference type="NCBI Taxonomy" id="118510"/>
    <lineage>
        <taxon>Eukaryota</taxon>
        <taxon>Viridiplantae</taxon>
        <taxon>Streptophyta</taxon>
        <taxon>Embryophyta</taxon>
        <taxon>Tracheophyta</taxon>
        <taxon>Spermatophyta</taxon>
        <taxon>Magnoliopsida</taxon>
        <taxon>eudicotyledons</taxon>
        <taxon>Gunneridae</taxon>
        <taxon>Pentapetalae</taxon>
        <taxon>asterids</taxon>
        <taxon>campanulids</taxon>
        <taxon>Asterales</taxon>
        <taxon>Asteraceae</taxon>
        <taxon>Asteroideae</taxon>
        <taxon>Anthemideae</taxon>
        <taxon>Anthemidinae</taxon>
        <taxon>Tanacetum</taxon>
    </lineage>
</organism>
<feature type="compositionally biased region" description="Low complexity" evidence="1">
    <location>
        <begin position="23"/>
        <end position="35"/>
    </location>
</feature>
<feature type="compositionally biased region" description="Basic residues" evidence="1">
    <location>
        <begin position="85"/>
        <end position="102"/>
    </location>
</feature>
<name>A0A699SKE5_TANCI</name>
<accession>A0A699SKE5</accession>
<feature type="compositionally biased region" description="Basic and acidic residues" evidence="1">
    <location>
        <begin position="72"/>
        <end position="81"/>
    </location>
</feature>
<gene>
    <name evidence="2" type="ORF">Tci_870166</name>
</gene>
<feature type="region of interest" description="Disordered" evidence="1">
    <location>
        <begin position="22"/>
        <end position="120"/>
    </location>
</feature>
<reference evidence="2" key="1">
    <citation type="journal article" date="2019" name="Sci. Rep.">
        <title>Draft genome of Tanacetum cinerariifolium, the natural source of mosquito coil.</title>
        <authorList>
            <person name="Yamashiro T."/>
            <person name="Shiraishi A."/>
            <person name="Satake H."/>
            <person name="Nakayama K."/>
        </authorList>
    </citation>
    <scope>NUCLEOTIDE SEQUENCE</scope>
</reference>
<evidence type="ECO:0000313" key="2">
    <source>
        <dbReference type="EMBL" id="GFC98196.1"/>
    </source>
</evidence>